<feature type="compositionally biased region" description="Basic and acidic residues" evidence="1">
    <location>
        <begin position="195"/>
        <end position="204"/>
    </location>
</feature>
<keyword evidence="3" id="KW-1185">Reference proteome</keyword>
<dbReference type="STRING" id="554155.C5FLV6"/>
<feature type="region of interest" description="Disordered" evidence="1">
    <location>
        <begin position="169"/>
        <end position="217"/>
    </location>
</feature>
<reference evidence="3" key="1">
    <citation type="journal article" date="2012" name="MBio">
        <title>Comparative genome analysis of Trichophyton rubrum and related dermatophytes reveals candidate genes involved in infection.</title>
        <authorList>
            <person name="Martinez D.A."/>
            <person name="Oliver B.G."/>
            <person name="Graeser Y."/>
            <person name="Goldberg J.M."/>
            <person name="Li W."/>
            <person name="Martinez-Rossi N.M."/>
            <person name="Monod M."/>
            <person name="Shelest E."/>
            <person name="Barton R.C."/>
            <person name="Birch E."/>
            <person name="Brakhage A.A."/>
            <person name="Chen Z."/>
            <person name="Gurr S.J."/>
            <person name="Heiman D."/>
            <person name="Heitman J."/>
            <person name="Kosti I."/>
            <person name="Rossi A."/>
            <person name="Saif S."/>
            <person name="Samalova M."/>
            <person name="Saunders C.W."/>
            <person name="Shea T."/>
            <person name="Summerbell R.C."/>
            <person name="Xu J."/>
            <person name="Young S."/>
            <person name="Zeng Q."/>
            <person name="Birren B.W."/>
            <person name="Cuomo C.A."/>
            <person name="White T.C."/>
        </authorList>
    </citation>
    <scope>NUCLEOTIDE SEQUENCE [LARGE SCALE GENOMIC DNA]</scope>
    <source>
        <strain evidence="3">ATCC MYA-4605 / CBS 113480</strain>
    </source>
</reference>
<dbReference type="VEuPathDB" id="FungiDB:MCYG_03497"/>
<dbReference type="GeneID" id="9229313"/>
<dbReference type="OMA" id="EMEICHS"/>
<name>C5FLV6_ARTOC</name>
<proteinExistence type="predicted"/>
<dbReference type="eggNOG" id="ENOG502T24R">
    <property type="taxonomic scope" value="Eukaryota"/>
</dbReference>
<organism evidence="2 3">
    <name type="scientific">Arthroderma otae (strain ATCC MYA-4605 / CBS 113480)</name>
    <name type="common">Microsporum canis</name>
    <dbReference type="NCBI Taxonomy" id="554155"/>
    <lineage>
        <taxon>Eukaryota</taxon>
        <taxon>Fungi</taxon>
        <taxon>Dikarya</taxon>
        <taxon>Ascomycota</taxon>
        <taxon>Pezizomycotina</taxon>
        <taxon>Eurotiomycetes</taxon>
        <taxon>Eurotiomycetidae</taxon>
        <taxon>Onygenales</taxon>
        <taxon>Arthrodermataceae</taxon>
        <taxon>Microsporum</taxon>
    </lineage>
</organism>
<dbReference type="EMBL" id="DS995703">
    <property type="protein sequence ID" value="EEQ30678.1"/>
    <property type="molecule type" value="Genomic_DNA"/>
</dbReference>
<gene>
    <name evidence="2" type="ORF">MCYG_03497</name>
</gene>
<sequence>MFTAWLPSCSWCIWSEVVEQAPPPQVHNGTNKHEGTRDVITVCADQPRPVAPMKLVLYEDIPSSPRVDSRYSLLPTLVTESRSLASRASNRASVLLKNKKKPQHTSVRKLNISGPTDFRHLTARSSPIPRRRRQSFRPLELSIYAPGNQLPDLPAFESFGLDNFSLEIDDRDSSKSSDPTPDSTLALPPKAVCPSERKDDHQRSESSPLAVSRKPVGTTSVRNSLYIEVHDRRHTMPDPEKFQNIQNSLYPPRMSCETLNGYPLSLDDLSKLRQIDPENPLPCINSSRGNSSYTPTPTHHLTRSRTITEWFSTKPYHNRPTSSFRFDVSPSRARTLSGSTMVSLANASTGGYSSRNPSLSSSVIMSTNTQSPLTFNTVTEKDYEVCDLAMGYKTTPREARPTTHARHQPRTTVKKESFYNIPLGPNDIGVAY</sequence>
<dbReference type="RefSeq" id="XP_002847991.1">
    <property type="nucleotide sequence ID" value="XM_002847945.1"/>
</dbReference>
<dbReference type="Proteomes" id="UP000002035">
    <property type="component" value="Unassembled WGS sequence"/>
</dbReference>
<evidence type="ECO:0000313" key="3">
    <source>
        <dbReference type="Proteomes" id="UP000002035"/>
    </source>
</evidence>
<protein>
    <submittedName>
        <fullName evidence="2">Uncharacterized protein</fullName>
    </submittedName>
</protein>
<evidence type="ECO:0000256" key="1">
    <source>
        <dbReference type="SAM" id="MobiDB-lite"/>
    </source>
</evidence>
<dbReference type="OrthoDB" id="3595619at2759"/>
<accession>C5FLV6</accession>
<feature type="region of interest" description="Disordered" evidence="1">
    <location>
        <begin position="280"/>
        <end position="300"/>
    </location>
</feature>
<feature type="compositionally biased region" description="Polar residues" evidence="1">
    <location>
        <begin position="284"/>
        <end position="300"/>
    </location>
</feature>
<dbReference type="HOGENOM" id="CLU_034110_0_0_1"/>
<evidence type="ECO:0000313" key="2">
    <source>
        <dbReference type="EMBL" id="EEQ30678.1"/>
    </source>
</evidence>
<dbReference type="AlphaFoldDB" id="C5FLV6"/>